<dbReference type="EMBL" id="CP005074">
    <property type="protein sequence ID" value="AGR41416.1"/>
    <property type="molecule type" value="Genomic_DNA"/>
</dbReference>
<dbReference type="KEGG" id="stai:STAIW_v1c08280"/>
<dbReference type="AlphaFoldDB" id="S5LXU2"/>
<keyword evidence="2" id="KW-1185">Reference proteome</keyword>
<dbReference type="OrthoDB" id="389192at2"/>
<gene>
    <name evidence="1" type="ORF">STAIW_v1c08280</name>
</gene>
<evidence type="ECO:0000313" key="2">
    <source>
        <dbReference type="Proteomes" id="UP000014984"/>
    </source>
</evidence>
<dbReference type="HOGENOM" id="CLU_1170084_0_0_14"/>
<reference evidence="1 2" key="1">
    <citation type="journal article" date="2013" name="Genome Biol. Evol.">
        <title>Comparison of metabolic capacities and inference of gene content evolution in mosquito-associated Spiroplasma diminutum and S. taiwanense.</title>
        <authorList>
            <person name="Lo W.S."/>
            <person name="Ku C."/>
            <person name="Chen L.L."/>
            <person name="Chang T.H."/>
            <person name="Kuo C.H."/>
        </authorList>
    </citation>
    <scope>NUCLEOTIDE SEQUENCE [LARGE SCALE GENOMIC DNA]</scope>
    <source>
        <strain evidence="1">CT-1</strain>
    </source>
</reference>
<proteinExistence type="predicted"/>
<protein>
    <submittedName>
        <fullName evidence="1">Uncharacterized protein</fullName>
    </submittedName>
</protein>
<dbReference type="Proteomes" id="UP000014984">
    <property type="component" value="Chromosome"/>
</dbReference>
<dbReference type="RefSeq" id="WP_020834555.1">
    <property type="nucleotide sequence ID" value="NC_021846.1"/>
</dbReference>
<dbReference type="STRING" id="1276220.STAIW_v1c08280"/>
<dbReference type="PATRIC" id="fig|1276220.3.peg.845"/>
<accession>S5LXU2</accession>
<organism evidence="1 2">
    <name type="scientific">Spiroplasma taiwanense CT-1</name>
    <dbReference type="NCBI Taxonomy" id="1276220"/>
    <lineage>
        <taxon>Bacteria</taxon>
        <taxon>Bacillati</taxon>
        <taxon>Mycoplasmatota</taxon>
        <taxon>Mollicutes</taxon>
        <taxon>Entomoplasmatales</taxon>
        <taxon>Spiroplasmataceae</taxon>
        <taxon>Spiroplasma</taxon>
    </lineage>
</organism>
<name>S5LXU2_9MOLU</name>
<evidence type="ECO:0000313" key="1">
    <source>
        <dbReference type="EMBL" id="AGR41416.1"/>
    </source>
</evidence>
<sequence>MFYTSNKFWVETGADIITTILDYLEVKVSKDEMEDFISQREYLNEDVNDNYEPIYINLAKAWEIVRVLVLKIKEHKTDKTKISEGWLYDEIILLYKTLDPTNRYLSMFEGKTSESKKFIGLLDSFIERISLTETVEPLLEFLGVAFIELLITKDLGELTGIYFWFMLECVLISRGYGPIIITEKSELRYIFGLQEKITIEIKKYLLKDFSNLKQFREVVNFWTNKIELFRMEKINLY</sequence>